<feature type="chain" id="PRO_5002208718" evidence="1">
    <location>
        <begin position="23"/>
        <end position="90"/>
    </location>
</feature>
<gene>
    <name evidence="2" type="ORF">PAXRUDRAFT_828521</name>
</gene>
<reference evidence="3" key="2">
    <citation type="submission" date="2015-01" db="EMBL/GenBank/DDBJ databases">
        <title>Evolutionary Origins and Diversification of the Mycorrhizal Mutualists.</title>
        <authorList>
            <consortium name="DOE Joint Genome Institute"/>
            <consortium name="Mycorrhizal Genomics Consortium"/>
            <person name="Kohler A."/>
            <person name="Kuo A."/>
            <person name="Nagy L.G."/>
            <person name="Floudas D."/>
            <person name="Copeland A."/>
            <person name="Barry K.W."/>
            <person name="Cichocki N."/>
            <person name="Veneault-Fourrey C."/>
            <person name="LaButti K."/>
            <person name="Lindquist E.A."/>
            <person name="Lipzen A."/>
            <person name="Lundell T."/>
            <person name="Morin E."/>
            <person name="Murat C."/>
            <person name="Riley R."/>
            <person name="Ohm R."/>
            <person name="Sun H."/>
            <person name="Tunlid A."/>
            <person name="Henrissat B."/>
            <person name="Grigoriev I.V."/>
            <person name="Hibbett D.S."/>
            <person name="Martin F."/>
        </authorList>
    </citation>
    <scope>NUCLEOTIDE SEQUENCE [LARGE SCALE GENOMIC DNA]</scope>
    <source>
        <strain evidence="3">Ve08.2h10</strain>
    </source>
</reference>
<dbReference type="AlphaFoldDB" id="A0A0D0E168"/>
<name>A0A0D0E168_9AGAM</name>
<dbReference type="Proteomes" id="UP000054538">
    <property type="component" value="Unassembled WGS sequence"/>
</dbReference>
<evidence type="ECO:0000256" key="1">
    <source>
        <dbReference type="SAM" id="SignalP"/>
    </source>
</evidence>
<feature type="signal peptide" evidence="1">
    <location>
        <begin position="1"/>
        <end position="22"/>
    </location>
</feature>
<keyword evidence="1" id="KW-0732">Signal</keyword>
<evidence type="ECO:0000313" key="3">
    <source>
        <dbReference type="Proteomes" id="UP000054538"/>
    </source>
</evidence>
<sequence length="90" mass="10294">MARCSGRLRCTVVIRLVCLSEALQTAFHLVVDEDEVEDGVKYETEHRYYVAVTTLSQRTIADSQRSDAHFGNVMFTMQGDQPVKAHLFDW</sequence>
<protein>
    <submittedName>
        <fullName evidence="2">Uncharacterized protein</fullName>
    </submittedName>
</protein>
<organism evidence="2 3">
    <name type="scientific">Paxillus rubicundulus Ve08.2h10</name>
    <dbReference type="NCBI Taxonomy" id="930991"/>
    <lineage>
        <taxon>Eukaryota</taxon>
        <taxon>Fungi</taxon>
        <taxon>Dikarya</taxon>
        <taxon>Basidiomycota</taxon>
        <taxon>Agaricomycotina</taxon>
        <taxon>Agaricomycetes</taxon>
        <taxon>Agaricomycetidae</taxon>
        <taxon>Boletales</taxon>
        <taxon>Paxilineae</taxon>
        <taxon>Paxillaceae</taxon>
        <taxon>Paxillus</taxon>
    </lineage>
</organism>
<dbReference type="InParanoid" id="A0A0D0E168"/>
<keyword evidence="3" id="KW-1185">Reference proteome</keyword>
<proteinExistence type="predicted"/>
<accession>A0A0D0E168</accession>
<reference evidence="2 3" key="1">
    <citation type="submission" date="2014-04" db="EMBL/GenBank/DDBJ databases">
        <authorList>
            <consortium name="DOE Joint Genome Institute"/>
            <person name="Kuo A."/>
            <person name="Kohler A."/>
            <person name="Jargeat P."/>
            <person name="Nagy L.G."/>
            <person name="Floudas D."/>
            <person name="Copeland A."/>
            <person name="Barry K.W."/>
            <person name="Cichocki N."/>
            <person name="Veneault-Fourrey C."/>
            <person name="LaButti K."/>
            <person name="Lindquist E.A."/>
            <person name="Lipzen A."/>
            <person name="Lundell T."/>
            <person name="Morin E."/>
            <person name="Murat C."/>
            <person name="Sun H."/>
            <person name="Tunlid A."/>
            <person name="Henrissat B."/>
            <person name="Grigoriev I.V."/>
            <person name="Hibbett D.S."/>
            <person name="Martin F."/>
            <person name="Nordberg H.P."/>
            <person name="Cantor M.N."/>
            <person name="Hua S.X."/>
        </authorList>
    </citation>
    <scope>NUCLEOTIDE SEQUENCE [LARGE SCALE GENOMIC DNA]</scope>
    <source>
        <strain evidence="2 3">Ve08.2h10</strain>
    </source>
</reference>
<dbReference type="EMBL" id="KN825145">
    <property type="protein sequence ID" value="KIK93904.1"/>
    <property type="molecule type" value="Genomic_DNA"/>
</dbReference>
<evidence type="ECO:0000313" key="2">
    <source>
        <dbReference type="EMBL" id="KIK93904.1"/>
    </source>
</evidence>
<dbReference type="HOGENOM" id="CLU_2441510_0_0_1"/>